<comment type="similarity">
    <text evidence="2 18">Belongs to the cation transport ATPase (P-type) (TC 3.A.3) family. Type IB subfamily.</text>
</comment>
<protein>
    <recommendedName>
        <fullName evidence="16">P-type Cu(2+) transporter</fullName>
        <ecNumber evidence="16">7.2.2.9</ecNumber>
    </recommendedName>
</protein>
<dbReference type="GO" id="GO:0005524">
    <property type="term" value="F:ATP binding"/>
    <property type="evidence" value="ECO:0007669"/>
    <property type="project" value="UniProtKB-UniRule"/>
</dbReference>
<dbReference type="PROSITE" id="PS50846">
    <property type="entry name" value="HMA_2"/>
    <property type="match status" value="2"/>
</dbReference>
<proteinExistence type="inferred from homology"/>
<feature type="transmembrane region" description="Helical" evidence="18">
    <location>
        <begin position="728"/>
        <end position="747"/>
    </location>
</feature>
<dbReference type="CDD" id="cd02094">
    <property type="entry name" value="P-type_ATPase_Cu-like"/>
    <property type="match status" value="1"/>
</dbReference>
<dbReference type="InterPro" id="IPR044492">
    <property type="entry name" value="P_typ_ATPase_HD_dom"/>
</dbReference>
<dbReference type="PROSITE" id="PS00154">
    <property type="entry name" value="ATPASE_E1_E2"/>
    <property type="match status" value="1"/>
</dbReference>
<keyword evidence="4 18" id="KW-0812">Transmembrane</keyword>
<dbReference type="SUPFAM" id="SSF81665">
    <property type="entry name" value="Calcium ATPase, transmembrane domain M"/>
    <property type="match status" value="1"/>
</dbReference>
<keyword evidence="14" id="KW-0406">Ion transport</keyword>
<evidence type="ECO:0000256" key="3">
    <source>
        <dbReference type="ARBA" id="ARBA00022448"/>
    </source>
</evidence>
<keyword evidence="9 18" id="KW-0067">ATP-binding</keyword>
<keyword evidence="11" id="KW-1278">Translocase</keyword>
<keyword evidence="18" id="KW-1003">Cell membrane</keyword>
<evidence type="ECO:0000256" key="8">
    <source>
        <dbReference type="ARBA" id="ARBA00022796"/>
    </source>
</evidence>
<dbReference type="Proteomes" id="UP000823771">
    <property type="component" value="Unassembled WGS sequence"/>
</dbReference>
<dbReference type="Gene3D" id="2.70.150.10">
    <property type="entry name" value="Calcium-transporting ATPase, cytoplasmic transduction domain A"/>
    <property type="match status" value="1"/>
</dbReference>
<keyword evidence="10" id="KW-0460">Magnesium</keyword>
<evidence type="ECO:0000256" key="13">
    <source>
        <dbReference type="ARBA" id="ARBA00023008"/>
    </source>
</evidence>
<keyword evidence="8" id="KW-0187">Copper transport</keyword>
<evidence type="ECO:0000256" key="5">
    <source>
        <dbReference type="ARBA" id="ARBA00022723"/>
    </source>
</evidence>
<dbReference type="InterPro" id="IPR018303">
    <property type="entry name" value="ATPase_P-typ_P_site"/>
</dbReference>
<dbReference type="GO" id="GO:0016887">
    <property type="term" value="F:ATP hydrolysis activity"/>
    <property type="evidence" value="ECO:0007669"/>
    <property type="project" value="InterPro"/>
</dbReference>
<evidence type="ECO:0000256" key="16">
    <source>
        <dbReference type="ARBA" id="ARBA00038904"/>
    </source>
</evidence>
<evidence type="ECO:0000256" key="7">
    <source>
        <dbReference type="ARBA" id="ARBA00022741"/>
    </source>
</evidence>
<evidence type="ECO:0000256" key="10">
    <source>
        <dbReference type="ARBA" id="ARBA00022842"/>
    </source>
</evidence>
<dbReference type="NCBIfam" id="TIGR01494">
    <property type="entry name" value="ATPase_P-type"/>
    <property type="match status" value="2"/>
</dbReference>
<dbReference type="GO" id="GO:0012505">
    <property type="term" value="C:endomembrane system"/>
    <property type="evidence" value="ECO:0007669"/>
    <property type="project" value="UniProtKB-SubCell"/>
</dbReference>
<evidence type="ECO:0000256" key="14">
    <source>
        <dbReference type="ARBA" id="ARBA00023065"/>
    </source>
</evidence>
<evidence type="ECO:0000259" key="19">
    <source>
        <dbReference type="PROSITE" id="PS50846"/>
    </source>
</evidence>
<dbReference type="AlphaFoldDB" id="A0A9D9NLE7"/>
<dbReference type="PANTHER" id="PTHR43520:SF8">
    <property type="entry name" value="P-TYPE CU(+) TRANSPORTER"/>
    <property type="match status" value="1"/>
</dbReference>
<dbReference type="Pfam" id="PF00702">
    <property type="entry name" value="Hydrolase"/>
    <property type="match status" value="1"/>
</dbReference>
<dbReference type="InterPro" id="IPR006121">
    <property type="entry name" value="HMA_dom"/>
</dbReference>
<keyword evidence="5 18" id="KW-0479">Metal-binding</keyword>
<keyword evidence="3" id="KW-0813">Transport</keyword>
<comment type="subcellular location">
    <subcellularLocation>
        <location evidence="18">Cell membrane</location>
    </subcellularLocation>
    <subcellularLocation>
        <location evidence="1">Endomembrane system</location>
        <topology evidence="1">Multi-pass membrane protein</topology>
    </subcellularLocation>
</comment>
<dbReference type="InterPro" id="IPR017969">
    <property type="entry name" value="Heavy-metal-associated_CS"/>
</dbReference>
<dbReference type="InterPro" id="IPR023299">
    <property type="entry name" value="ATPase_P-typ_cyto_dom_N"/>
</dbReference>
<feature type="transmembrane region" description="Helical" evidence="18">
    <location>
        <begin position="210"/>
        <end position="229"/>
    </location>
</feature>
<dbReference type="SUPFAM" id="SSF55008">
    <property type="entry name" value="HMA, heavy metal-associated domain"/>
    <property type="match status" value="2"/>
</dbReference>
<evidence type="ECO:0000256" key="18">
    <source>
        <dbReference type="RuleBase" id="RU362081"/>
    </source>
</evidence>
<evidence type="ECO:0000256" key="2">
    <source>
        <dbReference type="ARBA" id="ARBA00006024"/>
    </source>
</evidence>
<dbReference type="InterPro" id="IPR059000">
    <property type="entry name" value="ATPase_P-type_domA"/>
</dbReference>
<dbReference type="EMBL" id="JADILZ010000037">
    <property type="protein sequence ID" value="MBO8478039.1"/>
    <property type="molecule type" value="Genomic_DNA"/>
</dbReference>
<keyword evidence="15 18" id="KW-0472">Membrane</keyword>
<dbReference type="InterPro" id="IPR027256">
    <property type="entry name" value="P-typ_ATPase_IB"/>
</dbReference>
<dbReference type="NCBIfam" id="TIGR00003">
    <property type="entry name" value="copper ion binding protein"/>
    <property type="match status" value="1"/>
</dbReference>
<dbReference type="SFLD" id="SFLDF00027">
    <property type="entry name" value="p-type_atpase"/>
    <property type="match status" value="1"/>
</dbReference>
<dbReference type="SUPFAM" id="SSF81653">
    <property type="entry name" value="Calcium ATPase, transduction domain A"/>
    <property type="match status" value="1"/>
</dbReference>
<reference evidence="20" key="1">
    <citation type="submission" date="2020-10" db="EMBL/GenBank/DDBJ databases">
        <authorList>
            <person name="Gilroy R."/>
        </authorList>
    </citation>
    <scope>NUCLEOTIDE SEQUENCE</scope>
    <source>
        <strain evidence="20">2478</strain>
    </source>
</reference>
<evidence type="ECO:0000256" key="4">
    <source>
        <dbReference type="ARBA" id="ARBA00022692"/>
    </source>
</evidence>
<dbReference type="InterPro" id="IPR023298">
    <property type="entry name" value="ATPase_P-typ_TM_dom_sf"/>
</dbReference>
<dbReference type="GO" id="GO:0055070">
    <property type="term" value="P:copper ion homeostasis"/>
    <property type="evidence" value="ECO:0007669"/>
    <property type="project" value="TreeGrafter"/>
</dbReference>
<dbReference type="SUPFAM" id="SSF56784">
    <property type="entry name" value="HAD-like"/>
    <property type="match status" value="1"/>
</dbReference>
<dbReference type="Gene3D" id="3.30.70.100">
    <property type="match status" value="2"/>
</dbReference>
<organism evidence="20 21">
    <name type="scientific">Candidatus Cryptobacteroides excrementipullorum</name>
    <dbReference type="NCBI Taxonomy" id="2840761"/>
    <lineage>
        <taxon>Bacteria</taxon>
        <taxon>Pseudomonadati</taxon>
        <taxon>Bacteroidota</taxon>
        <taxon>Bacteroidia</taxon>
        <taxon>Bacteroidales</taxon>
        <taxon>Candidatus Cryptobacteroides</taxon>
    </lineage>
</organism>
<feature type="transmembrane region" description="Helical" evidence="18">
    <location>
        <begin position="149"/>
        <end position="167"/>
    </location>
</feature>
<keyword evidence="12 18" id="KW-1133">Transmembrane helix</keyword>
<feature type="transmembrane region" description="Helical" evidence="18">
    <location>
        <begin position="121"/>
        <end position="143"/>
    </location>
</feature>
<dbReference type="GO" id="GO:0043682">
    <property type="term" value="F:P-type divalent copper transporter activity"/>
    <property type="evidence" value="ECO:0007669"/>
    <property type="project" value="UniProtKB-EC"/>
</dbReference>
<dbReference type="Pfam" id="PF00403">
    <property type="entry name" value="HMA"/>
    <property type="match status" value="2"/>
</dbReference>
<evidence type="ECO:0000313" key="21">
    <source>
        <dbReference type="Proteomes" id="UP000823771"/>
    </source>
</evidence>
<dbReference type="InterPro" id="IPR023214">
    <property type="entry name" value="HAD_sf"/>
</dbReference>
<reference evidence="20" key="2">
    <citation type="journal article" date="2021" name="PeerJ">
        <title>Extensive microbial diversity within the chicken gut microbiome revealed by metagenomics and culture.</title>
        <authorList>
            <person name="Gilroy R."/>
            <person name="Ravi A."/>
            <person name="Getino M."/>
            <person name="Pursley I."/>
            <person name="Horton D.L."/>
            <person name="Alikhan N.F."/>
            <person name="Baker D."/>
            <person name="Gharbi K."/>
            <person name="Hall N."/>
            <person name="Watson M."/>
            <person name="Adriaenssens E.M."/>
            <person name="Foster-Nyarko E."/>
            <person name="Jarju S."/>
            <person name="Secka A."/>
            <person name="Antonio M."/>
            <person name="Oren A."/>
            <person name="Chaudhuri R.R."/>
            <person name="La Ragione R."/>
            <person name="Hildebrand F."/>
            <person name="Pallen M.J."/>
        </authorList>
    </citation>
    <scope>NUCLEOTIDE SEQUENCE</scope>
    <source>
        <strain evidence="20">2478</strain>
    </source>
</reference>
<feature type="domain" description="HMA" evidence="19">
    <location>
        <begin position="811"/>
        <end position="877"/>
    </location>
</feature>
<evidence type="ECO:0000256" key="9">
    <source>
        <dbReference type="ARBA" id="ARBA00022840"/>
    </source>
</evidence>
<evidence type="ECO:0000313" key="20">
    <source>
        <dbReference type="EMBL" id="MBO8478039.1"/>
    </source>
</evidence>
<dbReference type="PRINTS" id="PR00943">
    <property type="entry name" value="CUATPASE"/>
</dbReference>
<gene>
    <name evidence="20" type="ORF">IAB80_04040</name>
</gene>
<keyword evidence="6" id="KW-0677">Repeat</keyword>
<evidence type="ECO:0000256" key="17">
    <source>
        <dbReference type="ARBA" id="ARBA00047424"/>
    </source>
</evidence>
<dbReference type="PROSITE" id="PS01047">
    <property type="entry name" value="HMA_1"/>
    <property type="match status" value="2"/>
</dbReference>
<dbReference type="Gene3D" id="3.40.1110.10">
    <property type="entry name" value="Calcium-transporting ATPase, cytoplasmic domain N"/>
    <property type="match status" value="1"/>
</dbReference>
<evidence type="ECO:0000256" key="12">
    <source>
        <dbReference type="ARBA" id="ARBA00022989"/>
    </source>
</evidence>
<dbReference type="Gene3D" id="3.40.50.1000">
    <property type="entry name" value="HAD superfamily/HAD-like"/>
    <property type="match status" value="1"/>
</dbReference>
<feature type="domain" description="HMA" evidence="19">
    <location>
        <begin position="5"/>
        <end position="71"/>
    </location>
</feature>
<comment type="caution">
    <text evidence="20">The sequence shown here is derived from an EMBL/GenBank/DDBJ whole genome shotgun (WGS) entry which is preliminary data.</text>
</comment>
<evidence type="ECO:0000256" key="15">
    <source>
        <dbReference type="ARBA" id="ARBA00023136"/>
    </source>
</evidence>
<dbReference type="NCBIfam" id="TIGR01525">
    <property type="entry name" value="ATPase-IB_hvy"/>
    <property type="match status" value="1"/>
</dbReference>
<dbReference type="FunFam" id="3.30.70.100:FF:000005">
    <property type="entry name" value="Copper-exporting P-type ATPase A"/>
    <property type="match status" value="1"/>
</dbReference>
<dbReference type="InterPro" id="IPR001757">
    <property type="entry name" value="P_typ_ATPase"/>
</dbReference>
<dbReference type="EC" id="7.2.2.9" evidence="16"/>
<evidence type="ECO:0000256" key="1">
    <source>
        <dbReference type="ARBA" id="ARBA00004127"/>
    </source>
</evidence>
<dbReference type="GO" id="GO:0005886">
    <property type="term" value="C:plasma membrane"/>
    <property type="evidence" value="ECO:0007669"/>
    <property type="project" value="UniProtKB-SubCell"/>
</dbReference>
<feature type="transmembrane region" description="Helical" evidence="18">
    <location>
        <begin position="753"/>
        <end position="772"/>
    </location>
</feature>
<sequence length="881" mass="94421">MDTRTKMTYPVVGMSCASCAARVDRVLNAHEGVIRADVNYAAATVQVEFDPRTCSAESLRKAVRDAGYDLVLPEQPCQGEASGTGGQAAMQEDLPGQEESLYEEAERIHERNYRSLRRKTVAAAALAVPIMVLSMAFMDIWWMKYLLCALSAPVVFWLGGGFFRSAWRQLRHGTANMDTLVAGSTGIAWLFSVFNMLFPQFWLSRGITPHVYFESSSMIIAFILLGRLLEDRAKRDTTSAIRSLAGLRPKTVTLVTPEGEKTAGISDVRPGDILAVKPGEKVAADGTVLSGDSYVDESMMSGEPVPVAKKPGDKVYAGTVNQRGSFRMAADKVGTDTVLSHIIHMVQDAQGTKAPVQKLVDRIAAVFVPVIMAISVVTFLGWALFAPENGFTRGLLSMVTVLIIACPCALGLATPTAIMVGIGKGAGNGILIKDAESLETARKIDTVVLDKTGTLTEGRPRVTGCIWADSGRQAVKSEIFLSLERQSEHPLSTAVVEYLSGREAKPGDTGTCAAAYGETCMATPPALQVSSFEAIPGYGIRGEADGTVYFAGNRAMFSSSGAKAEPAMEKAASVWEKEGRTVIWFADSREVHAVVAVEDRLKDTSAEAVSVLKEMGVDVIMLTGDNEGAAAAVAGKAGITSYKAGVMPEGKISFVRMLQSRGHKVAMAGDGINDSAALAQADLSVAMGQGSDIAMDAAMVTVLSSDLMKIPQTIRLSEMTVKTIRENLFWAFLYNMIAVPVAAGILYPVNGFLLDPMIGGAAMALSSVSVVTNSLRLRYKRMDNGKTARKASGKSGKEEALEDMDHIKTNTMKKYKVEGMMCGHCRMHVEKALNSIAGVKASVSLEPPVAEVEFTDGKELPLRDLQKVVSDMAGEYTLYEL</sequence>
<keyword evidence="13" id="KW-0186">Copper</keyword>
<dbReference type="GO" id="GO:0005507">
    <property type="term" value="F:copper ion binding"/>
    <property type="evidence" value="ECO:0007669"/>
    <property type="project" value="InterPro"/>
</dbReference>
<comment type="catalytic activity">
    <reaction evidence="17">
        <text>Cu(2+)(in) + ATP + H2O = Cu(2+)(out) + ADP + phosphate + H(+)</text>
        <dbReference type="Rhea" id="RHEA:10376"/>
        <dbReference type="ChEBI" id="CHEBI:15377"/>
        <dbReference type="ChEBI" id="CHEBI:15378"/>
        <dbReference type="ChEBI" id="CHEBI:29036"/>
        <dbReference type="ChEBI" id="CHEBI:30616"/>
        <dbReference type="ChEBI" id="CHEBI:43474"/>
        <dbReference type="ChEBI" id="CHEBI:456216"/>
        <dbReference type="EC" id="7.2.2.9"/>
    </reaction>
</comment>
<dbReference type="SFLD" id="SFLDS00003">
    <property type="entry name" value="Haloacid_Dehalogenase"/>
    <property type="match status" value="1"/>
</dbReference>
<evidence type="ECO:0000256" key="11">
    <source>
        <dbReference type="ARBA" id="ARBA00022967"/>
    </source>
</evidence>
<dbReference type="InterPro" id="IPR008250">
    <property type="entry name" value="ATPase_P-typ_transduc_dom_A_sf"/>
</dbReference>
<dbReference type="PANTHER" id="PTHR43520">
    <property type="entry name" value="ATP7, ISOFORM B"/>
    <property type="match status" value="1"/>
</dbReference>
<dbReference type="SFLD" id="SFLDG00002">
    <property type="entry name" value="C1.7:_P-type_atpase_like"/>
    <property type="match status" value="1"/>
</dbReference>
<dbReference type="Pfam" id="PF00122">
    <property type="entry name" value="E1-E2_ATPase"/>
    <property type="match status" value="1"/>
</dbReference>
<dbReference type="FunFam" id="2.70.150.10:FF:000002">
    <property type="entry name" value="Copper-transporting ATPase 1, putative"/>
    <property type="match status" value="1"/>
</dbReference>
<keyword evidence="7 18" id="KW-0547">Nucleotide-binding</keyword>
<dbReference type="InterPro" id="IPR036412">
    <property type="entry name" value="HAD-like_sf"/>
</dbReference>
<name>A0A9D9NLE7_9BACT</name>
<dbReference type="InterPro" id="IPR036163">
    <property type="entry name" value="HMA_dom_sf"/>
</dbReference>
<evidence type="ECO:0000256" key="6">
    <source>
        <dbReference type="ARBA" id="ARBA00022737"/>
    </source>
</evidence>
<feature type="transmembrane region" description="Helical" evidence="18">
    <location>
        <begin position="179"/>
        <end position="198"/>
    </location>
</feature>
<feature type="transmembrane region" description="Helical" evidence="18">
    <location>
        <begin position="391"/>
        <end position="414"/>
    </location>
</feature>
<feature type="transmembrane region" description="Helical" evidence="18">
    <location>
        <begin position="363"/>
        <end position="385"/>
    </location>
</feature>
<dbReference type="InterPro" id="IPR006122">
    <property type="entry name" value="HMA_Cu_ion-bd"/>
</dbReference>
<dbReference type="PRINTS" id="PR00119">
    <property type="entry name" value="CATATPASE"/>
</dbReference>
<dbReference type="CDD" id="cd00371">
    <property type="entry name" value="HMA"/>
    <property type="match status" value="2"/>
</dbReference>
<accession>A0A9D9NLE7</accession>